<feature type="transmembrane region" description="Helical" evidence="6">
    <location>
        <begin position="243"/>
        <end position="272"/>
    </location>
</feature>
<evidence type="ECO:0000256" key="1">
    <source>
        <dbReference type="ARBA" id="ARBA00004651"/>
    </source>
</evidence>
<sequence>MFDIRVIKERYFGDERTRKIGKNVIGLGVLQVVNVLISFLLVPIIMDFISPAQYGIWLTISSMVAWFSLLDIGLGTGMKNRLTEAIAKNDMKLAKEYVSTTYILLGIIVSIALLTFLFVAPFVNWANVYNQDNSMNNILKYTTIIVVAFFLLRLIIGLIGTVLTSYLKPAWSQAMNTFANFIVIVIIWILSRFMQGNLVILATILSASSAFVFFITSIVLYNGKYKEIKPSVKCFRKELIKSILGLGVNFFFINISMIIIFQANNFIIIHIFSNEDVVIYNLAYKLFSVCSILFGLISQPFWTAYTDAWVKGDVEWIKNTLRRIFKLWFLVVSLGVVMLCLSPIIYKIWIGDKIQIPFILSVAILAYFVSHTYGGVFNIFINGVGKIKLQVYCLLVVAIIYIPLVFLFIKVLNLGLVSIPLAQLISNFYSLFIARIQYNKLINGMAKGLWDK</sequence>
<comment type="subcellular location">
    <subcellularLocation>
        <location evidence="1">Cell membrane</location>
        <topology evidence="1">Multi-pass membrane protein</topology>
    </subcellularLocation>
</comment>
<accession>A0A415QI44</accession>
<feature type="transmembrane region" description="Helical" evidence="6">
    <location>
        <begin position="356"/>
        <end position="377"/>
    </location>
</feature>
<feature type="transmembrane region" description="Helical" evidence="6">
    <location>
        <begin position="327"/>
        <end position="350"/>
    </location>
</feature>
<feature type="transmembrane region" description="Helical" evidence="6">
    <location>
        <begin position="24"/>
        <end position="46"/>
    </location>
</feature>
<reference evidence="7 8" key="1">
    <citation type="submission" date="2018-08" db="EMBL/GenBank/DDBJ databases">
        <title>A genome reference for cultivated species of the human gut microbiota.</title>
        <authorList>
            <person name="Zou Y."/>
            <person name="Xue W."/>
            <person name="Luo G."/>
        </authorList>
    </citation>
    <scope>NUCLEOTIDE SEQUENCE [LARGE SCALE GENOMIC DNA]</scope>
    <source>
        <strain evidence="7 8">AF34-33</strain>
    </source>
</reference>
<keyword evidence="3 6" id="KW-0812">Transmembrane</keyword>
<evidence type="ECO:0000256" key="3">
    <source>
        <dbReference type="ARBA" id="ARBA00022692"/>
    </source>
</evidence>
<dbReference type="Pfam" id="PF01943">
    <property type="entry name" value="Polysacc_synt"/>
    <property type="match status" value="1"/>
</dbReference>
<feature type="transmembrane region" description="Helical" evidence="6">
    <location>
        <begin position="415"/>
        <end position="434"/>
    </location>
</feature>
<keyword evidence="4 6" id="KW-1133">Transmembrane helix</keyword>
<evidence type="ECO:0000256" key="5">
    <source>
        <dbReference type="ARBA" id="ARBA00023136"/>
    </source>
</evidence>
<gene>
    <name evidence="7" type="ORF">DWZ68_10220</name>
</gene>
<feature type="transmembrane region" description="Helical" evidence="6">
    <location>
        <begin position="199"/>
        <end position="222"/>
    </location>
</feature>
<dbReference type="PANTHER" id="PTHR30250:SF11">
    <property type="entry name" value="O-ANTIGEN TRANSPORTER-RELATED"/>
    <property type="match status" value="1"/>
</dbReference>
<feature type="transmembrane region" description="Helical" evidence="6">
    <location>
        <begin position="143"/>
        <end position="167"/>
    </location>
</feature>
<dbReference type="RefSeq" id="WP_118450008.1">
    <property type="nucleotide sequence ID" value="NZ_CABJDM010000010.1"/>
</dbReference>
<dbReference type="EMBL" id="QRPV01000010">
    <property type="protein sequence ID" value="RHM43003.1"/>
    <property type="molecule type" value="Genomic_DNA"/>
</dbReference>
<name>A0A415QI44_9BACT</name>
<organism evidence="7 8">
    <name type="scientific">Butyricimonas virosa</name>
    <dbReference type="NCBI Taxonomy" id="544645"/>
    <lineage>
        <taxon>Bacteria</taxon>
        <taxon>Pseudomonadati</taxon>
        <taxon>Bacteroidota</taxon>
        <taxon>Bacteroidia</taxon>
        <taxon>Bacteroidales</taxon>
        <taxon>Odoribacteraceae</taxon>
        <taxon>Butyricimonas</taxon>
    </lineage>
</organism>
<evidence type="ECO:0000313" key="8">
    <source>
        <dbReference type="Proteomes" id="UP000286038"/>
    </source>
</evidence>
<dbReference type="GO" id="GO:0005886">
    <property type="term" value="C:plasma membrane"/>
    <property type="evidence" value="ECO:0007669"/>
    <property type="project" value="UniProtKB-SubCell"/>
</dbReference>
<evidence type="ECO:0000256" key="6">
    <source>
        <dbReference type="SAM" id="Phobius"/>
    </source>
</evidence>
<evidence type="ECO:0008006" key="9">
    <source>
        <dbReference type="Google" id="ProtNLM"/>
    </source>
</evidence>
<feature type="transmembrane region" description="Helical" evidence="6">
    <location>
        <begin position="278"/>
        <end position="297"/>
    </location>
</feature>
<dbReference type="PANTHER" id="PTHR30250">
    <property type="entry name" value="PST FAMILY PREDICTED COLANIC ACID TRANSPORTER"/>
    <property type="match status" value="1"/>
</dbReference>
<evidence type="ECO:0000313" key="7">
    <source>
        <dbReference type="EMBL" id="RHM43003.1"/>
    </source>
</evidence>
<keyword evidence="5 6" id="KW-0472">Membrane</keyword>
<comment type="caution">
    <text evidence="7">The sequence shown here is derived from an EMBL/GenBank/DDBJ whole genome shotgun (WGS) entry which is preliminary data.</text>
</comment>
<feature type="transmembrane region" description="Helical" evidence="6">
    <location>
        <begin position="97"/>
        <end position="123"/>
    </location>
</feature>
<proteinExistence type="predicted"/>
<keyword evidence="2" id="KW-1003">Cell membrane</keyword>
<dbReference type="Proteomes" id="UP000286038">
    <property type="component" value="Unassembled WGS sequence"/>
</dbReference>
<feature type="transmembrane region" description="Helical" evidence="6">
    <location>
        <begin position="389"/>
        <end position="409"/>
    </location>
</feature>
<dbReference type="InterPro" id="IPR050833">
    <property type="entry name" value="Poly_Biosynth_Transport"/>
</dbReference>
<evidence type="ECO:0000256" key="2">
    <source>
        <dbReference type="ARBA" id="ARBA00022475"/>
    </source>
</evidence>
<dbReference type="AlphaFoldDB" id="A0A415QI44"/>
<evidence type="ECO:0000256" key="4">
    <source>
        <dbReference type="ARBA" id="ARBA00022989"/>
    </source>
</evidence>
<feature type="transmembrane region" description="Helical" evidence="6">
    <location>
        <begin position="174"/>
        <end position="193"/>
    </location>
</feature>
<feature type="transmembrane region" description="Helical" evidence="6">
    <location>
        <begin position="52"/>
        <end position="76"/>
    </location>
</feature>
<dbReference type="InterPro" id="IPR002797">
    <property type="entry name" value="Polysacc_synth"/>
</dbReference>
<protein>
    <recommendedName>
        <fullName evidence="9">Polysaccharide biosynthesis protein</fullName>
    </recommendedName>
</protein>